<dbReference type="Gene3D" id="3.30.420.10">
    <property type="entry name" value="Ribonuclease H-like superfamily/Ribonuclease H"/>
    <property type="match status" value="1"/>
</dbReference>
<dbReference type="PANTHER" id="PTHR30562">
    <property type="entry name" value="UVRC/OXIDOREDUCTASE"/>
    <property type="match status" value="1"/>
</dbReference>
<dbReference type="InterPro" id="IPR000305">
    <property type="entry name" value="GIY-YIG_endonuc"/>
</dbReference>
<dbReference type="PROSITE" id="PS50164">
    <property type="entry name" value="GIY_YIG"/>
    <property type="match status" value="1"/>
</dbReference>
<name>A0A6N9H8J2_9MICO</name>
<accession>A0A6N9H8J2</accession>
<dbReference type="SUPFAM" id="SSF46600">
    <property type="entry name" value="C-terminal UvrC-binding domain of UvrB"/>
    <property type="match status" value="1"/>
</dbReference>
<dbReference type="FunFam" id="3.30.420.10:FF:000045">
    <property type="entry name" value="3'-5' exonuclease DinG"/>
    <property type="match status" value="1"/>
</dbReference>
<dbReference type="InterPro" id="IPR013520">
    <property type="entry name" value="Ribonucl_H"/>
</dbReference>
<dbReference type="GO" id="GO:0003677">
    <property type="term" value="F:DNA binding"/>
    <property type="evidence" value="ECO:0007669"/>
    <property type="project" value="InterPro"/>
</dbReference>
<evidence type="ECO:0000313" key="4">
    <source>
        <dbReference type="EMBL" id="MYM20245.1"/>
    </source>
</evidence>
<dbReference type="NCBIfam" id="TIGR00573">
    <property type="entry name" value="dnaq"/>
    <property type="match status" value="1"/>
</dbReference>
<dbReference type="NCBIfam" id="NF005905">
    <property type="entry name" value="PRK07883.1-3"/>
    <property type="match status" value="1"/>
</dbReference>
<proteinExistence type="predicted"/>
<dbReference type="GO" id="GO:0003887">
    <property type="term" value="F:DNA-directed DNA polymerase activity"/>
    <property type="evidence" value="ECO:0007669"/>
    <property type="project" value="InterPro"/>
</dbReference>
<evidence type="ECO:0000313" key="5">
    <source>
        <dbReference type="Proteomes" id="UP000469215"/>
    </source>
</evidence>
<dbReference type="InterPro" id="IPR050066">
    <property type="entry name" value="UvrABC_protein_C"/>
</dbReference>
<sequence length="574" mass="61274">MREHTALRFERPDDPRSGQLSIDDVGTDLSEVSFVVVDLETTGTSNGENDITEIGAVRTRGGEVLGEFSTLVRPEGSVISPFVERLTGISNSMVVDAPRLSAVLPAFLEFAHGSVLVAHNAGFDIGFLRSACARLDYPWPNPVVLDTVRLARQAVPRGEVRNHKLATLAAFFGTRIEPNHRALADARATSEILHLLFDRFGSAGVTTLEELRALKPAGWKRRNSKAHLGRDVPHGPGVYMFLDGARRVLYVGQSRDMRTRVRSYFNAGETRGRMAEMVTAAQSVSTVVCETALEAQVREVRLIGELAPPYNRRSKNPERAAWVVLTSGPFPRLSIVHSRPAAEAAGPFRSHRGARAAKDLLEALFPVKRCTQRPGSASFAPCAAAGLGRCAGPCAGEHEPSAYAEGIAGIRSFFAGDPGQLVERFRARVGELAAAQRFERAAELRDGLTGALSAMARGDRTRCLRSAAEVAAAAPRGDGGWDLALIRYGRLAGCAVSPAGTSPYRTLAALALTAEHVDSPAGTLAEEQSLIAAWLFDGATRLVRASDPLRSPARGAEQALSAVGGPRSAAPATP</sequence>
<protein>
    <submittedName>
        <fullName evidence="4">DEDD exonuclease domain-containing protein</fullName>
    </submittedName>
</protein>
<dbReference type="PANTHER" id="PTHR30562:SF1">
    <property type="entry name" value="UVRABC SYSTEM PROTEIN C"/>
    <property type="match status" value="1"/>
</dbReference>
<dbReference type="NCBIfam" id="NF005907">
    <property type="entry name" value="PRK07883.1-5"/>
    <property type="match status" value="1"/>
</dbReference>
<gene>
    <name evidence="4" type="ORF">GSY69_09775</name>
</gene>
<feature type="domain" description="GIY-YIG" evidence="3">
    <location>
        <begin position="234"/>
        <end position="312"/>
    </location>
</feature>
<keyword evidence="1 4" id="KW-0269">Exonuclease</keyword>
<organism evidence="4 5">
    <name type="scientific">Brevibacterium rongguiense</name>
    <dbReference type="NCBI Taxonomy" id="2695267"/>
    <lineage>
        <taxon>Bacteria</taxon>
        <taxon>Bacillati</taxon>
        <taxon>Actinomycetota</taxon>
        <taxon>Actinomycetes</taxon>
        <taxon>Micrococcales</taxon>
        <taxon>Brevibacteriaceae</taxon>
        <taxon>Brevibacterium</taxon>
    </lineage>
</organism>
<reference evidence="4 5" key="1">
    <citation type="submission" date="2020-01" db="EMBL/GenBank/DDBJ databases">
        <authorList>
            <person name="Deng T."/>
        </authorList>
    </citation>
    <scope>NUCLEOTIDE SEQUENCE [LARGE SCALE GENOMIC DNA]</scope>
    <source>
        <strain evidence="4 5">5221</strain>
    </source>
</reference>
<dbReference type="InterPro" id="IPR036876">
    <property type="entry name" value="UVR_dom_sf"/>
</dbReference>
<dbReference type="InterPro" id="IPR006054">
    <property type="entry name" value="DnaQ"/>
</dbReference>
<dbReference type="CDD" id="cd06127">
    <property type="entry name" value="DEDDh"/>
    <property type="match status" value="1"/>
</dbReference>
<evidence type="ECO:0000259" key="3">
    <source>
        <dbReference type="PROSITE" id="PS50164"/>
    </source>
</evidence>
<comment type="caution">
    <text evidence="4">The sequence shown here is derived from an EMBL/GenBank/DDBJ whole genome shotgun (WGS) entry which is preliminary data.</text>
</comment>
<dbReference type="AlphaFoldDB" id="A0A6N9H8J2"/>
<dbReference type="GO" id="GO:0004527">
    <property type="term" value="F:exonuclease activity"/>
    <property type="evidence" value="ECO:0007669"/>
    <property type="project" value="UniProtKB-KW"/>
</dbReference>
<dbReference type="GO" id="GO:0006289">
    <property type="term" value="P:nucleotide-excision repair"/>
    <property type="evidence" value="ECO:0007669"/>
    <property type="project" value="InterPro"/>
</dbReference>
<feature type="compositionally biased region" description="Basic and acidic residues" evidence="2">
    <location>
        <begin position="1"/>
        <end position="16"/>
    </location>
</feature>
<dbReference type="Proteomes" id="UP000469215">
    <property type="component" value="Unassembled WGS sequence"/>
</dbReference>
<dbReference type="SMART" id="SM00479">
    <property type="entry name" value="EXOIII"/>
    <property type="match status" value="1"/>
</dbReference>
<dbReference type="InterPro" id="IPR012337">
    <property type="entry name" value="RNaseH-like_sf"/>
</dbReference>
<dbReference type="EMBL" id="WWEQ01000042">
    <property type="protein sequence ID" value="MYM20245.1"/>
    <property type="molecule type" value="Genomic_DNA"/>
</dbReference>
<dbReference type="Pfam" id="PF00929">
    <property type="entry name" value="RNase_T"/>
    <property type="match status" value="1"/>
</dbReference>
<dbReference type="SUPFAM" id="SSF82771">
    <property type="entry name" value="GIY-YIG endonuclease"/>
    <property type="match status" value="1"/>
</dbReference>
<dbReference type="CDD" id="cd10434">
    <property type="entry name" value="GIY-YIG_UvrC_Cho"/>
    <property type="match status" value="1"/>
</dbReference>
<dbReference type="Gene3D" id="3.40.1440.10">
    <property type="entry name" value="GIY-YIG endonuclease"/>
    <property type="match status" value="1"/>
</dbReference>
<dbReference type="RefSeq" id="WP_160953665.1">
    <property type="nucleotide sequence ID" value="NZ_WWEQ01000042.1"/>
</dbReference>
<dbReference type="InterPro" id="IPR047296">
    <property type="entry name" value="GIY-YIG_UvrC_Cho"/>
</dbReference>
<feature type="region of interest" description="Disordered" evidence="2">
    <location>
        <begin position="548"/>
        <end position="574"/>
    </location>
</feature>
<evidence type="ECO:0000256" key="2">
    <source>
        <dbReference type="SAM" id="MobiDB-lite"/>
    </source>
</evidence>
<dbReference type="SMART" id="SM00465">
    <property type="entry name" value="GIYc"/>
    <property type="match status" value="1"/>
</dbReference>
<keyword evidence="1 4" id="KW-0378">Hydrolase</keyword>
<keyword evidence="5" id="KW-1185">Reference proteome</keyword>
<dbReference type="GO" id="GO:0009380">
    <property type="term" value="C:excinuclease repair complex"/>
    <property type="evidence" value="ECO:0007669"/>
    <property type="project" value="TreeGrafter"/>
</dbReference>
<dbReference type="SUPFAM" id="SSF53098">
    <property type="entry name" value="Ribonuclease H-like"/>
    <property type="match status" value="1"/>
</dbReference>
<keyword evidence="1 4" id="KW-0540">Nuclease</keyword>
<dbReference type="GO" id="GO:0006260">
    <property type="term" value="P:DNA replication"/>
    <property type="evidence" value="ECO:0007669"/>
    <property type="project" value="InterPro"/>
</dbReference>
<evidence type="ECO:0000256" key="1">
    <source>
        <dbReference type="ARBA" id="ARBA00022839"/>
    </source>
</evidence>
<feature type="region of interest" description="Disordered" evidence="2">
    <location>
        <begin position="1"/>
        <end position="22"/>
    </location>
</feature>
<dbReference type="InterPro" id="IPR036397">
    <property type="entry name" value="RNaseH_sf"/>
</dbReference>
<dbReference type="InterPro" id="IPR035901">
    <property type="entry name" value="GIY-YIG_endonuc_sf"/>
</dbReference>